<evidence type="ECO:0000313" key="1">
    <source>
        <dbReference type="EMBL" id="CAG8808433.1"/>
    </source>
</evidence>
<sequence>ETIIPNTPPDYASLYEKCWSTEPNERPTLNEILSNLDKLSLERTIKFITNNVKDSKNFPETTSEIITNSIEVSSSSDDLKNSSTKIQHPSKILINELRNFFKKYFLLTGITWILCHLQL</sequence>
<organism evidence="1 2">
    <name type="scientific">Cetraspora pellucida</name>
    <dbReference type="NCBI Taxonomy" id="1433469"/>
    <lineage>
        <taxon>Eukaryota</taxon>
        <taxon>Fungi</taxon>
        <taxon>Fungi incertae sedis</taxon>
        <taxon>Mucoromycota</taxon>
        <taxon>Glomeromycotina</taxon>
        <taxon>Glomeromycetes</taxon>
        <taxon>Diversisporales</taxon>
        <taxon>Gigasporaceae</taxon>
        <taxon>Cetraspora</taxon>
    </lineage>
</organism>
<dbReference type="OrthoDB" id="2444584at2759"/>
<dbReference type="Proteomes" id="UP000789759">
    <property type="component" value="Unassembled WGS sequence"/>
</dbReference>
<name>A0A9N9K3H9_9GLOM</name>
<reference evidence="1" key="1">
    <citation type="submission" date="2021-06" db="EMBL/GenBank/DDBJ databases">
        <authorList>
            <person name="Kallberg Y."/>
            <person name="Tangrot J."/>
            <person name="Rosling A."/>
        </authorList>
    </citation>
    <scope>NUCLEOTIDE SEQUENCE</scope>
    <source>
        <strain evidence="1">FL966</strain>
    </source>
</reference>
<dbReference type="SUPFAM" id="SSF56112">
    <property type="entry name" value="Protein kinase-like (PK-like)"/>
    <property type="match status" value="1"/>
</dbReference>
<proteinExistence type="predicted"/>
<dbReference type="AlphaFoldDB" id="A0A9N9K3H9"/>
<keyword evidence="2" id="KW-1185">Reference proteome</keyword>
<protein>
    <submittedName>
        <fullName evidence="1">17355_t:CDS:1</fullName>
    </submittedName>
</protein>
<gene>
    <name evidence="1" type="ORF">CPELLU_LOCUS18390</name>
</gene>
<dbReference type="EMBL" id="CAJVQA010036377">
    <property type="protein sequence ID" value="CAG8808433.1"/>
    <property type="molecule type" value="Genomic_DNA"/>
</dbReference>
<comment type="caution">
    <text evidence="1">The sequence shown here is derived from an EMBL/GenBank/DDBJ whole genome shotgun (WGS) entry which is preliminary data.</text>
</comment>
<feature type="non-terminal residue" evidence="1">
    <location>
        <position position="1"/>
    </location>
</feature>
<feature type="non-terminal residue" evidence="1">
    <location>
        <position position="119"/>
    </location>
</feature>
<accession>A0A9N9K3H9</accession>
<dbReference type="Gene3D" id="1.10.510.10">
    <property type="entry name" value="Transferase(Phosphotransferase) domain 1"/>
    <property type="match status" value="1"/>
</dbReference>
<evidence type="ECO:0000313" key="2">
    <source>
        <dbReference type="Proteomes" id="UP000789759"/>
    </source>
</evidence>
<dbReference type="InterPro" id="IPR011009">
    <property type="entry name" value="Kinase-like_dom_sf"/>
</dbReference>